<organism evidence="1 2">
    <name type="scientific">Chryseobacterium zhengzhouense</name>
    <dbReference type="NCBI Taxonomy" id="1636086"/>
    <lineage>
        <taxon>Bacteria</taxon>
        <taxon>Pseudomonadati</taxon>
        <taxon>Bacteroidota</taxon>
        <taxon>Flavobacteriia</taxon>
        <taxon>Flavobacteriales</taxon>
        <taxon>Weeksellaceae</taxon>
        <taxon>Chryseobacterium group</taxon>
        <taxon>Chryseobacterium</taxon>
    </lineage>
</organism>
<accession>A0ABW2LY78</accession>
<gene>
    <name evidence="1" type="ORF">ACFQO9_12550</name>
</gene>
<evidence type="ECO:0000313" key="2">
    <source>
        <dbReference type="Proteomes" id="UP001596550"/>
    </source>
</evidence>
<reference evidence="2" key="1">
    <citation type="journal article" date="2019" name="Int. J. Syst. Evol. Microbiol.">
        <title>The Global Catalogue of Microorganisms (GCM) 10K type strain sequencing project: providing services to taxonomists for standard genome sequencing and annotation.</title>
        <authorList>
            <consortium name="The Broad Institute Genomics Platform"/>
            <consortium name="The Broad Institute Genome Sequencing Center for Infectious Disease"/>
            <person name="Wu L."/>
            <person name="Ma J."/>
        </authorList>
    </citation>
    <scope>NUCLEOTIDE SEQUENCE [LARGE SCALE GENOMIC DNA]</scope>
    <source>
        <strain evidence="2">CCUG 54781</strain>
    </source>
</reference>
<evidence type="ECO:0008006" key="3">
    <source>
        <dbReference type="Google" id="ProtNLM"/>
    </source>
</evidence>
<dbReference type="Proteomes" id="UP001596550">
    <property type="component" value="Unassembled WGS sequence"/>
</dbReference>
<dbReference type="RefSeq" id="WP_378179324.1">
    <property type="nucleotide sequence ID" value="NZ_JBHTCR010000005.1"/>
</dbReference>
<dbReference type="EMBL" id="JBHTCR010000005">
    <property type="protein sequence ID" value="MFC7347551.1"/>
    <property type="molecule type" value="Genomic_DNA"/>
</dbReference>
<keyword evidence="2" id="KW-1185">Reference proteome</keyword>
<proteinExistence type="predicted"/>
<protein>
    <recommendedName>
        <fullName evidence="3">General stress protein 17M-like domain-containing protein</fullName>
    </recommendedName>
</protein>
<sequence>MAYTVISVFPTTVDTEEIKSELKNNGFDEADIIVSTSKFDDLSSEENYQEDEKTQSFWNHIFVNDNELLRAYSKESVGKINLVAYASTIIEAQKAKKILDQYGALKIYNKPSFSEEKSDTAGLPEDVYNGIIAKAKHDVYFLDRERTYSPNSKGMEDTMDGLGSKD</sequence>
<comment type="caution">
    <text evidence="1">The sequence shown here is derived from an EMBL/GenBank/DDBJ whole genome shotgun (WGS) entry which is preliminary data.</text>
</comment>
<name>A0ABW2LY78_9FLAO</name>
<evidence type="ECO:0000313" key="1">
    <source>
        <dbReference type="EMBL" id="MFC7347551.1"/>
    </source>
</evidence>